<evidence type="ECO:0000256" key="7">
    <source>
        <dbReference type="ARBA" id="ARBA00038790"/>
    </source>
</evidence>
<gene>
    <name evidence="13" type="ORF">AB1Y20_003810</name>
</gene>
<comment type="similarity">
    <text evidence="3 10 11">Belongs to the glutamine synthetase family.</text>
</comment>
<dbReference type="PROSITE" id="PS00181">
    <property type="entry name" value="GLNA_ATP"/>
    <property type="match status" value="1"/>
</dbReference>
<evidence type="ECO:0000256" key="2">
    <source>
        <dbReference type="ARBA" id="ARBA00006336"/>
    </source>
</evidence>
<sequence length="767" mass="82702">MHPAAVTLIAASIVASHVYLLRRLHARASPPPSKRSNDASSRRSVPLTRDLPLVPSEAALLVIDMQNYCCHPRGGLWSHGASPSAYYLATLPSVLGNIRALLAAARRSGLECLFSTIESLTADGRDRSLDYKISQLHVPRGAWDGRVVDVLAPLADEIVLPKCSSSVFCSTKVAYKLRNLGVRQLVLVGGLTDQCIDSAVRDACDEGFLVTVVSDACVTHSEERHRSSLNNNRGYCRQVTTIQLLTELANGEEVHAPAPCREWQELWENTGSSSHLPMCDSGHGAVAEACEVEAAKEGRGALEELEREGGGHAAPPACGSSRHYVRFEVIDMNGKALSKLIPWRHRHAPVELYAGAIGASANSEAMSFPAEIAAAGFPNALLVAEWSTWQPLPWAARHPVVISRVYCEQRAVDGRLTGAVPRTACRRQLAELEATTGLLLYSACELEFGVAHADTWDPAFGGVEIFSTLQLNKVLSFCCAVEEALETVGIDVRTINPEYGEGQLEITFSPHLGVAAADAAATFRTAVKEIAQQQGMLATFLAKPFGTKGAGNGGHFNFSLWQRETGGGTEAGHGEMAGLLSAQNDPDAADGLSSTARHFLAGVLAHASALEAFCSPTPACYLRHGNWAPTLANYGPDDRTCAVRVKPGSHFELRMPSASACGYLVLAAVAAAGRDGVMRKLTLPPTRQNEAEGASLLPRSICESLSALEADEYMCSALGDELVRWFIGMKRCELQAIERRITRNEAEGKSKDEAQLEAWRYFYMEYL</sequence>
<comment type="function">
    <text evidence="6">May act as a component of the cytoskeleton or as a chaperone for the reorganization of intermediate filament proteins during terminal differentiation in the lens. Does not seem to have enzymatic activity.</text>
</comment>
<dbReference type="SUPFAM" id="SSF52499">
    <property type="entry name" value="Isochorismatase-like hydrolases"/>
    <property type="match status" value="1"/>
</dbReference>
<evidence type="ECO:0000256" key="4">
    <source>
        <dbReference type="ARBA" id="ARBA00022490"/>
    </source>
</evidence>
<dbReference type="GO" id="GO:0004356">
    <property type="term" value="F:glutamine synthetase activity"/>
    <property type="evidence" value="ECO:0007669"/>
    <property type="project" value="InterPro"/>
</dbReference>
<reference evidence="13 14" key="1">
    <citation type="journal article" date="2024" name="Science">
        <title>Giant polyketide synthase enzymes in the biosynthesis of giant marine polyether toxins.</title>
        <authorList>
            <person name="Fallon T.R."/>
            <person name="Shende V.V."/>
            <person name="Wierzbicki I.H."/>
            <person name="Pendleton A.L."/>
            <person name="Watervoot N.F."/>
            <person name="Auber R.P."/>
            <person name="Gonzalez D.J."/>
            <person name="Wisecaver J.H."/>
            <person name="Moore B.S."/>
        </authorList>
    </citation>
    <scope>NUCLEOTIDE SEQUENCE [LARGE SCALE GENOMIC DNA]</scope>
    <source>
        <strain evidence="13 14">12B1</strain>
    </source>
</reference>
<name>A0AB34J5R9_PRYPA</name>
<dbReference type="PANTHER" id="PTHR43407:SF1">
    <property type="entry name" value="LENGSIN"/>
    <property type="match status" value="1"/>
</dbReference>
<dbReference type="AlphaFoldDB" id="A0AB34J5R9"/>
<evidence type="ECO:0000313" key="14">
    <source>
        <dbReference type="Proteomes" id="UP001515480"/>
    </source>
</evidence>
<keyword evidence="4" id="KW-0963">Cytoplasm</keyword>
<comment type="subunit">
    <text evidence="7">Dodecamer. Interacts with BFSP2 and VIM.</text>
</comment>
<dbReference type="SUPFAM" id="SSF55931">
    <property type="entry name" value="Glutamine synthetase/guanido kinase"/>
    <property type="match status" value="1"/>
</dbReference>
<proteinExistence type="inferred from homology"/>
<evidence type="ECO:0000256" key="11">
    <source>
        <dbReference type="RuleBase" id="RU000384"/>
    </source>
</evidence>
<comment type="subcellular location">
    <subcellularLocation>
        <location evidence="1">Cytoplasm</location>
    </subcellularLocation>
</comment>
<protein>
    <recommendedName>
        <fullName evidence="8">Lengsin</fullName>
    </recommendedName>
    <alternativeName>
        <fullName evidence="5">Glutamate--ammonia ligase</fullName>
    </alternativeName>
    <alternativeName>
        <fullName evidence="9">Glutamate-ammonia ligase domain-containing protein 1</fullName>
    </alternativeName>
</protein>
<dbReference type="InterPro" id="IPR014746">
    <property type="entry name" value="Gln_synth/guanido_kin_cat_dom"/>
</dbReference>
<dbReference type="Pfam" id="PF00857">
    <property type="entry name" value="Isochorismatase"/>
    <property type="match status" value="1"/>
</dbReference>
<dbReference type="Gene3D" id="3.30.590.10">
    <property type="entry name" value="Glutamine synthetase/guanido kinase, catalytic domain"/>
    <property type="match status" value="1"/>
</dbReference>
<dbReference type="Proteomes" id="UP001515480">
    <property type="component" value="Unassembled WGS sequence"/>
</dbReference>
<evidence type="ECO:0000259" key="12">
    <source>
        <dbReference type="PROSITE" id="PS51987"/>
    </source>
</evidence>
<evidence type="ECO:0000256" key="1">
    <source>
        <dbReference type="ARBA" id="ARBA00004496"/>
    </source>
</evidence>
<comment type="similarity">
    <text evidence="2">Belongs to the isochorismatase family.</text>
</comment>
<dbReference type="Gene3D" id="3.40.50.850">
    <property type="entry name" value="Isochorismatase-like"/>
    <property type="match status" value="1"/>
</dbReference>
<dbReference type="InterPro" id="IPR027303">
    <property type="entry name" value="Gln_synth_gly_rich_site"/>
</dbReference>
<dbReference type="InterPro" id="IPR008146">
    <property type="entry name" value="Gln_synth_cat_dom"/>
</dbReference>
<evidence type="ECO:0000256" key="3">
    <source>
        <dbReference type="ARBA" id="ARBA00009897"/>
    </source>
</evidence>
<keyword evidence="14" id="KW-1185">Reference proteome</keyword>
<dbReference type="InterPro" id="IPR036380">
    <property type="entry name" value="Isochorismatase-like_sf"/>
</dbReference>
<dbReference type="SMART" id="SM01230">
    <property type="entry name" value="Gln-synt_C"/>
    <property type="match status" value="1"/>
</dbReference>
<organism evidence="13 14">
    <name type="scientific">Prymnesium parvum</name>
    <name type="common">Toxic golden alga</name>
    <dbReference type="NCBI Taxonomy" id="97485"/>
    <lineage>
        <taxon>Eukaryota</taxon>
        <taxon>Haptista</taxon>
        <taxon>Haptophyta</taxon>
        <taxon>Prymnesiophyceae</taxon>
        <taxon>Prymnesiales</taxon>
        <taxon>Prymnesiaceae</taxon>
        <taxon>Prymnesium</taxon>
    </lineage>
</organism>
<comment type="caution">
    <text evidence="13">The sequence shown here is derived from an EMBL/GenBank/DDBJ whole genome shotgun (WGS) entry which is preliminary data.</text>
</comment>
<dbReference type="PANTHER" id="PTHR43407">
    <property type="entry name" value="GLUTAMINE SYNTHETASE"/>
    <property type="match status" value="1"/>
</dbReference>
<feature type="domain" description="GS catalytic" evidence="12">
    <location>
        <begin position="421"/>
        <end position="767"/>
    </location>
</feature>
<evidence type="ECO:0000256" key="5">
    <source>
        <dbReference type="ARBA" id="ARBA00030668"/>
    </source>
</evidence>
<dbReference type="EMBL" id="JBGBPQ010000012">
    <property type="protein sequence ID" value="KAL1514723.1"/>
    <property type="molecule type" value="Genomic_DNA"/>
</dbReference>
<dbReference type="Pfam" id="PF00120">
    <property type="entry name" value="Gln-synt_C"/>
    <property type="match status" value="1"/>
</dbReference>
<evidence type="ECO:0000256" key="9">
    <source>
        <dbReference type="ARBA" id="ARBA00042675"/>
    </source>
</evidence>
<dbReference type="InterPro" id="IPR000868">
    <property type="entry name" value="Isochorismatase-like_dom"/>
</dbReference>
<evidence type="ECO:0000256" key="10">
    <source>
        <dbReference type="PROSITE-ProRule" id="PRU01331"/>
    </source>
</evidence>
<evidence type="ECO:0000313" key="13">
    <source>
        <dbReference type="EMBL" id="KAL1514723.1"/>
    </source>
</evidence>
<dbReference type="GO" id="GO:0005737">
    <property type="term" value="C:cytoplasm"/>
    <property type="evidence" value="ECO:0007669"/>
    <property type="project" value="UniProtKB-SubCell"/>
</dbReference>
<dbReference type="PROSITE" id="PS51987">
    <property type="entry name" value="GS_CATALYTIC"/>
    <property type="match status" value="1"/>
</dbReference>
<dbReference type="CDD" id="cd00431">
    <property type="entry name" value="cysteine_hydrolases"/>
    <property type="match status" value="1"/>
</dbReference>
<evidence type="ECO:0000256" key="8">
    <source>
        <dbReference type="ARBA" id="ARBA00039404"/>
    </source>
</evidence>
<dbReference type="GO" id="GO:0016020">
    <property type="term" value="C:membrane"/>
    <property type="evidence" value="ECO:0007669"/>
    <property type="project" value="TreeGrafter"/>
</dbReference>
<accession>A0AB34J5R9</accession>
<evidence type="ECO:0000256" key="6">
    <source>
        <dbReference type="ARBA" id="ARBA00037583"/>
    </source>
</evidence>